<name>A0A4R2KKW8_9GAMM</name>
<keyword evidence="1 3" id="KW-0489">Methyltransferase</keyword>
<dbReference type="Proteomes" id="UP000294980">
    <property type="component" value="Unassembled WGS sequence"/>
</dbReference>
<dbReference type="GO" id="GO:0005886">
    <property type="term" value="C:plasma membrane"/>
    <property type="evidence" value="ECO:0007669"/>
    <property type="project" value="TreeGrafter"/>
</dbReference>
<dbReference type="Pfam" id="PF13578">
    <property type="entry name" value="Methyltransf_24"/>
    <property type="match status" value="1"/>
</dbReference>
<evidence type="ECO:0000313" key="3">
    <source>
        <dbReference type="EMBL" id="TCO73212.1"/>
    </source>
</evidence>
<dbReference type="GO" id="GO:0071770">
    <property type="term" value="P:DIM/DIP cell wall layer assembly"/>
    <property type="evidence" value="ECO:0007669"/>
    <property type="project" value="TreeGrafter"/>
</dbReference>
<dbReference type="Gene3D" id="3.40.50.150">
    <property type="entry name" value="Vaccinia Virus protein VP39"/>
    <property type="match status" value="1"/>
</dbReference>
<keyword evidence="2 3" id="KW-0808">Transferase</keyword>
<dbReference type="GO" id="GO:0008168">
    <property type="term" value="F:methyltransferase activity"/>
    <property type="evidence" value="ECO:0007669"/>
    <property type="project" value="UniProtKB-KW"/>
</dbReference>
<keyword evidence="4" id="KW-1185">Reference proteome</keyword>
<dbReference type="RefSeq" id="WP_117319177.1">
    <property type="nucleotide sequence ID" value="NZ_QQSW01000020.1"/>
</dbReference>
<dbReference type="PANTHER" id="PTHR40048:SF1">
    <property type="entry name" value="RHAMNOSYL O-METHYLTRANSFERASE"/>
    <property type="match status" value="1"/>
</dbReference>
<dbReference type="OrthoDB" id="240750at2"/>
<dbReference type="EMBL" id="SLWX01000016">
    <property type="protein sequence ID" value="TCO73212.1"/>
    <property type="molecule type" value="Genomic_DNA"/>
</dbReference>
<proteinExistence type="predicted"/>
<dbReference type="SUPFAM" id="SSF53335">
    <property type="entry name" value="S-adenosyl-L-methionine-dependent methyltransferases"/>
    <property type="match status" value="1"/>
</dbReference>
<dbReference type="AlphaFoldDB" id="A0A4R2KKW8"/>
<sequence length="205" mass="21849">MTVELPIPVDSVKGFLSIDEGEALYHHGKAACAHGPLLEIGSYCGRSTLYLALACRDAGGHVFAVDHHRGSEEHQPGEMFHDSGLVDPRSGTLDTFHEFRSNLQRAGLEDVVIPVVAPAGRFAACFQGSLGLVFIDGGHSLDAALADYRAWSTRLSTGGLLAIHDVYPDAAEGGQAPITVYRLALASGLFESVDSSGSLRILRRH</sequence>
<evidence type="ECO:0000256" key="1">
    <source>
        <dbReference type="ARBA" id="ARBA00022603"/>
    </source>
</evidence>
<accession>A0A4R2KKW8</accession>
<reference evidence="3 4" key="1">
    <citation type="submission" date="2019-03" db="EMBL/GenBank/DDBJ databases">
        <title>Genomic Encyclopedia of Type Strains, Phase IV (KMG-IV): sequencing the most valuable type-strain genomes for metagenomic binning, comparative biology and taxonomic classification.</title>
        <authorList>
            <person name="Goeker M."/>
        </authorList>
    </citation>
    <scope>NUCLEOTIDE SEQUENCE [LARGE SCALE GENOMIC DNA]</scope>
    <source>
        <strain evidence="3 4">DSM 23344</strain>
    </source>
</reference>
<gene>
    <name evidence="3" type="ORF">EV688_11648</name>
</gene>
<comment type="caution">
    <text evidence="3">The sequence shown here is derived from an EMBL/GenBank/DDBJ whole genome shotgun (WGS) entry which is preliminary data.</text>
</comment>
<evidence type="ECO:0000313" key="4">
    <source>
        <dbReference type="Proteomes" id="UP000294980"/>
    </source>
</evidence>
<dbReference type="GO" id="GO:0032259">
    <property type="term" value="P:methylation"/>
    <property type="evidence" value="ECO:0007669"/>
    <property type="project" value="UniProtKB-KW"/>
</dbReference>
<organism evidence="3 4">
    <name type="scientific">Chromatocurvus halotolerans</name>
    <dbReference type="NCBI Taxonomy" id="1132028"/>
    <lineage>
        <taxon>Bacteria</taxon>
        <taxon>Pseudomonadati</taxon>
        <taxon>Pseudomonadota</taxon>
        <taxon>Gammaproteobacteria</taxon>
        <taxon>Cellvibrionales</taxon>
        <taxon>Halieaceae</taxon>
        <taxon>Chromatocurvus</taxon>
    </lineage>
</organism>
<dbReference type="PANTHER" id="PTHR40048">
    <property type="entry name" value="RHAMNOSYL O-METHYLTRANSFERASE"/>
    <property type="match status" value="1"/>
</dbReference>
<evidence type="ECO:0000256" key="2">
    <source>
        <dbReference type="ARBA" id="ARBA00022679"/>
    </source>
</evidence>
<dbReference type="InterPro" id="IPR029063">
    <property type="entry name" value="SAM-dependent_MTases_sf"/>
</dbReference>
<protein>
    <submittedName>
        <fullName evidence="3">Methyltransferase family protein</fullName>
    </submittedName>
</protein>